<gene>
    <name evidence="2" type="ORF">FCL54_20915</name>
</gene>
<dbReference type="AlphaFoldDB" id="A0A5R9EWW0"/>
<evidence type="ECO:0000259" key="1">
    <source>
        <dbReference type="Pfam" id="PF08858"/>
    </source>
</evidence>
<keyword evidence="3" id="KW-1185">Reference proteome</keyword>
<evidence type="ECO:0000313" key="2">
    <source>
        <dbReference type="EMBL" id="TLS35351.1"/>
    </source>
</evidence>
<evidence type="ECO:0000313" key="3">
    <source>
        <dbReference type="Proteomes" id="UP000308230"/>
    </source>
</evidence>
<feature type="domain" description="IDEAL" evidence="1">
    <location>
        <begin position="76"/>
        <end position="102"/>
    </location>
</feature>
<protein>
    <submittedName>
        <fullName evidence="2">IDEAL domain-containing protein</fullName>
    </submittedName>
</protein>
<name>A0A5R9EWW0_9BACL</name>
<comment type="caution">
    <text evidence="2">The sequence shown here is derived from an EMBL/GenBank/DDBJ whole genome shotgun (WGS) entry which is preliminary data.</text>
</comment>
<dbReference type="Pfam" id="PF08858">
    <property type="entry name" value="IDEAL"/>
    <property type="match status" value="1"/>
</dbReference>
<reference evidence="2 3" key="1">
    <citation type="submission" date="2019-04" db="EMBL/GenBank/DDBJ databases">
        <title>Bacillus caeni sp. nov., a bacterium isolated from mangrove sediment.</title>
        <authorList>
            <person name="Huang H."/>
            <person name="Mo K."/>
            <person name="Hu Y."/>
        </authorList>
    </citation>
    <scope>NUCLEOTIDE SEQUENCE [LARGE SCALE GENOMIC DNA]</scope>
    <source>
        <strain evidence="2 3">HB172195</strain>
    </source>
</reference>
<dbReference type="InterPro" id="IPR014957">
    <property type="entry name" value="IDEAL_dom"/>
</dbReference>
<sequence length="118" mass="13634">MSLTNSQEMNLKAGDWVKGNSINDELFKGYVEALNETLGTVRIRVVDCDNNRTVGKTIETFVNHISKMPEIDIDREGYLHTMIDLALMTKDKKWFDELTDELNQLDMEKKSQNESLTY</sequence>
<dbReference type="Gene3D" id="4.10.810.10">
    <property type="entry name" value="Virus Scaffolding Protein, Chain A"/>
    <property type="match status" value="1"/>
</dbReference>
<dbReference type="InterPro" id="IPR027393">
    <property type="entry name" value="Virus_scaffolding_prot_C"/>
</dbReference>
<proteinExistence type="predicted"/>
<dbReference type="EMBL" id="SWLG01000023">
    <property type="protein sequence ID" value="TLS35351.1"/>
    <property type="molecule type" value="Genomic_DNA"/>
</dbReference>
<dbReference type="Proteomes" id="UP000308230">
    <property type="component" value="Unassembled WGS sequence"/>
</dbReference>
<organism evidence="2 3">
    <name type="scientific">Exobacillus caeni</name>
    <dbReference type="NCBI Taxonomy" id="2574798"/>
    <lineage>
        <taxon>Bacteria</taxon>
        <taxon>Bacillati</taxon>
        <taxon>Bacillota</taxon>
        <taxon>Bacilli</taxon>
        <taxon>Bacillales</taxon>
        <taxon>Guptibacillaceae</taxon>
        <taxon>Exobacillus</taxon>
    </lineage>
</organism>
<accession>A0A5R9EWW0</accession>
<dbReference type="RefSeq" id="WP_138129128.1">
    <property type="nucleotide sequence ID" value="NZ_SWLG01000023.1"/>
</dbReference>
<dbReference type="OrthoDB" id="2427704at2"/>